<dbReference type="VEuPathDB" id="FungiDB:C7M61_002509"/>
<dbReference type="RefSeq" id="XP_024713807.1">
    <property type="nucleotide sequence ID" value="XM_024857881.1"/>
</dbReference>
<dbReference type="EMBL" id="PYFQ01000005">
    <property type="protein sequence ID" value="PSK38575.1"/>
    <property type="molecule type" value="Genomic_DNA"/>
</dbReference>
<sequence length="583" mass="66026">MDIYTPEYECDDLDQLLRSIQEHLDRSDVSIPSSPSKTEFMTYASALPDLIYGVVSPIARKPINCHRYLWVKTLEFVVVRAGALVKLYRDVLFHSRPDNDINHVVHELKAILNNLSSFIKSFLGQAESEFLEIGSSYGDAIRQSFVALLRETLEMIVNGKDIAYDEECMASLASTIANLASFIDQKKYKDFEQKLISQRDILPVIVDFCRASYTIGAPEKVEPLFVGVRPIVSERFPFNLTTHLDTDLPLIMDFYRYAGFCLVTLAVLDPSASHIKSEYADLANNFLVPLLTLPNLSLSNYTANELAGNPGVIASSLRSGQYIQDKEREEISFFYVLSYLLRLRRLSTLVEPVPRFKAEVRYFASSFGRRISSDLDILASSHQSYSNSTISMLSLEQRASTAAPAANANTMSSILYEGTYKEKLHLVKIFFETLSSLGTPHLPALCKLIQLFNFKSVPEGSLLTSSMRNQDFHHLLTNVDIVAYPGKKLYVEAIEKIIRLVQILTLKHLHTTLGLDTQPNELLTHLFKTTYTFEQISEVQDHLKIDESGKLYRSNNLQKMEESEIASQFDMISATRDLEQVMR</sequence>
<dbReference type="AlphaFoldDB" id="A0A2P7YRJ3"/>
<dbReference type="GeneID" id="36565898"/>
<protein>
    <submittedName>
        <fullName evidence="1">Uncharacterized protein</fullName>
    </submittedName>
</protein>
<comment type="caution">
    <text evidence="1">The sequence shown here is derived from an EMBL/GenBank/DDBJ whole genome shotgun (WGS) entry which is preliminary data.</text>
</comment>
<dbReference type="Proteomes" id="UP000241107">
    <property type="component" value="Unassembled WGS sequence"/>
</dbReference>
<evidence type="ECO:0000313" key="2">
    <source>
        <dbReference type="Proteomes" id="UP000241107"/>
    </source>
</evidence>
<evidence type="ECO:0000313" key="1">
    <source>
        <dbReference type="EMBL" id="PSK38575.1"/>
    </source>
</evidence>
<dbReference type="OrthoDB" id="4093184at2759"/>
<accession>A0A2P7YRJ3</accession>
<proteinExistence type="predicted"/>
<organism evidence="1 2">
    <name type="scientific">Candidozyma pseudohaemuli</name>
    <dbReference type="NCBI Taxonomy" id="418784"/>
    <lineage>
        <taxon>Eukaryota</taxon>
        <taxon>Fungi</taxon>
        <taxon>Dikarya</taxon>
        <taxon>Ascomycota</taxon>
        <taxon>Saccharomycotina</taxon>
        <taxon>Pichiomycetes</taxon>
        <taxon>Metschnikowiaceae</taxon>
        <taxon>Candidozyma</taxon>
    </lineage>
</organism>
<keyword evidence="2" id="KW-1185">Reference proteome</keyword>
<reference evidence="1 2" key="1">
    <citation type="submission" date="2018-03" db="EMBL/GenBank/DDBJ databases">
        <title>Candida pseudohaemulonii genome assembly and annotation.</title>
        <authorList>
            <person name="Munoz J.F."/>
            <person name="Gade L.G."/>
            <person name="Chow N.A."/>
            <person name="Litvintseva A.P."/>
            <person name="Loparev V.N."/>
            <person name="Cuomo C.A."/>
        </authorList>
    </citation>
    <scope>NUCLEOTIDE SEQUENCE [LARGE SCALE GENOMIC DNA]</scope>
    <source>
        <strain evidence="1 2">B12108</strain>
    </source>
</reference>
<name>A0A2P7YRJ3_9ASCO</name>
<gene>
    <name evidence="1" type="ORF">C7M61_002509</name>
</gene>